<accession>A0A9N8H7H7</accession>
<keyword evidence="2" id="KW-0812">Transmembrane</keyword>
<feature type="compositionally biased region" description="Basic and acidic residues" evidence="1">
    <location>
        <begin position="76"/>
        <end position="86"/>
    </location>
</feature>
<feature type="compositionally biased region" description="Polar residues" evidence="1">
    <location>
        <begin position="40"/>
        <end position="67"/>
    </location>
</feature>
<evidence type="ECO:0000256" key="2">
    <source>
        <dbReference type="SAM" id="Phobius"/>
    </source>
</evidence>
<feature type="transmembrane region" description="Helical" evidence="2">
    <location>
        <begin position="319"/>
        <end position="340"/>
    </location>
</feature>
<sequence length="378" mass="39585">MESREIDEGAEGSEAPDRGFSGLGNAEPPIEVGSVANPEAGTSTKSSGPEITGSYPASSVQGFSTGQDGLVAAPVDTHESAGRAEENAEAGSEAIDSENEIEAETKTSVQDEGQNSSLDPLPPEPTVPSATEEGGDQVSKDKAGSRGRSGGNVYNIANINPEETLARRKTAAASALGSSPSTTGAAGAPTTTEGRRSKQSESEEDPNPPSVPFWRDKSSQRTTAPNASRSGGADPLPPPRLLPLSMMSSQNYQLFYGTASSQNDPSPPQQAQRTGDNTRVESTEEDPNEDPNIGMVVETRPVGSLWKEILACLQTRRGLLILLVGIILIVVVAFSLGFGLSARRCESNEREGPIILDEPSQSPSPAVLLDQPYGTTRR</sequence>
<feature type="compositionally biased region" description="Polar residues" evidence="1">
    <location>
        <begin position="106"/>
        <end position="118"/>
    </location>
</feature>
<keyword evidence="2" id="KW-1133">Transmembrane helix</keyword>
<dbReference type="EMBL" id="CAICTM010000128">
    <property type="protein sequence ID" value="CAB9502180.1"/>
    <property type="molecule type" value="Genomic_DNA"/>
</dbReference>
<keyword evidence="2" id="KW-0472">Membrane</keyword>
<comment type="caution">
    <text evidence="3">The sequence shown here is derived from an EMBL/GenBank/DDBJ whole genome shotgun (WGS) entry which is preliminary data.</text>
</comment>
<evidence type="ECO:0000256" key="1">
    <source>
        <dbReference type="SAM" id="MobiDB-lite"/>
    </source>
</evidence>
<feature type="region of interest" description="Disordered" evidence="1">
    <location>
        <begin position="353"/>
        <end position="378"/>
    </location>
</feature>
<reference evidence="3" key="1">
    <citation type="submission" date="2020-06" db="EMBL/GenBank/DDBJ databases">
        <authorList>
            <consortium name="Plant Systems Biology data submission"/>
        </authorList>
    </citation>
    <scope>NUCLEOTIDE SEQUENCE</scope>
    <source>
        <strain evidence="3">D6</strain>
    </source>
</reference>
<evidence type="ECO:0000313" key="3">
    <source>
        <dbReference type="EMBL" id="CAB9502180.1"/>
    </source>
</evidence>
<dbReference type="Proteomes" id="UP001153069">
    <property type="component" value="Unassembled WGS sequence"/>
</dbReference>
<name>A0A9N8H7H7_9STRA</name>
<feature type="compositionally biased region" description="Polar residues" evidence="1">
    <location>
        <begin position="220"/>
        <end position="229"/>
    </location>
</feature>
<feature type="region of interest" description="Disordered" evidence="1">
    <location>
        <begin position="257"/>
        <end position="295"/>
    </location>
</feature>
<feature type="compositionally biased region" description="Polar residues" evidence="1">
    <location>
        <begin position="257"/>
        <end position="275"/>
    </location>
</feature>
<organism evidence="3 4">
    <name type="scientific">Seminavis robusta</name>
    <dbReference type="NCBI Taxonomy" id="568900"/>
    <lineage>
        <taxon>Eukaryota</taxon>
        <taxon>Sar</taxon>
        <taxon>Stramenopiles</taxon>
        <taxon>Ochrophyta</taxon>
        <taxon>Bacillariophyta</taxon>
        <taxon>Bacillariophyceae</taxon>
        <taxon>Bacillariophycidae</taxon>
        <taxon>Naviculales</taxon>
        <taxon>Naviculaceae</taxon>
        <taxon>Seminavis</taxon>
    </lineage>
</organism>
<keyword evidence="4" id="KW-1185">Reference proteome</keyword>
<protein>
    <submittedName>
        <fullName evidence="3">Uncharacterized protein</fullName>
    </submittedName>
</protein>
<dbReference type="AlphaFoldDB" id="A0A9N8H7H7"/>
<evidence type="ECO:0000313" key="4">
    <source>
        <dbReference type="Proteomes" id="UP001153069"/>
    </source>
</evidence>
<feature type="region of interest" description="Disordered" evidence="1">
    <location>
        <begin position="1"/>
        <end position="244"/>
    </location>
</feature>
<gene>
    <name evidence="3" type="ORF">SEMRO_129_G061710.1</name>
</gene>
<feature type="compositionally biased region" description="Low complexity" evidence="1">
    <location>
        <begin position="171"/>
        <end position="192"/>
    </location>
</feature>
<proteinExistence type="predicted"/>